<dbReference type="GO" id="GO:0046873">
    <property type="term" value="F:metal ion transmembrane transporter activity"/>
    <property type="evidence" value="ECO:0007669"/>
    <property type="project" value="InterPro"/>
</dbReference>
<feature type="transmembrane region" description="Helical" evidence="5">
    <location>
        <begin position="258"/>
        <end position="276"/>
    </location>
</feature>
<evidence type="ECO:0000256" key="2">
    <source>
        <dbReference type="ARBA" id="ARBA00022692"/>
    </source>
</evidence>
<dbReference type="PANTHER" id="PTHR16950">
    <property type="entry name" value="ZINC TRANSPORTER SLC39A7 HISTIDINE-RICH MEMBRANE PROTEIN KE4"/>
    <property type="match status" value="1"/>
</dbReference>
<dbReference type="Proteomes" id="UP000236728">
    <property type="component" value="Unassembled WGS sequence"/>
</dbReference>
<feature type="transmembrane region" description="Helical" evidence="5">
    <location>
        <begin position="75"/>
        <end position="95"/>
    </location>
</feature>
<dbReference type="GO" id="GO:0016020">
    <property type="term" value="C:membrane"/>
    <property type="evidence" value="ECO:0007669"/>
    <property type="project" value="UniProtKB-SubCell"/>
</dbReference>
<keyword evidence="2 5" id="KW-0812">Transmembrane</keyword>
<dbReference type="Pfam" id="PF02535">
    <property type="entry name" value="Zip"/>
    <property type="match status" value="1"/>
</dbReference>
<evidence type="ECO:0000256" key="3">
    <source>
        <dbReference type="ARBA" id="ARBA00022989"/>
    </source>
</evidence>
<comment type="subcellular location">
    <subcellularLocation>
        <location evidence="1">Membrane</location>
        <topology evidence="1">Multi-pass membrane protein</topology>
    </subcellularLocation>
</comment>
<keyword evidence="7" id="KW-1185">Reference proteome</keyword>
<feature type="transmembrane region" description="Helical" evidence="5">
    <location>
        <begin position="43"/>
        <end position="63"/>
    </location>
</feature>
<feature type="transmembrane region" description="Helical" evidence="5">
    <location>
        <begin position="107"/>
        <end position="126"/>
    </location>
</feature>
<dbReference type="InterPro" id="IPR003689">
    <property type="entry name" value="ZIP"/>
</dbReference>
<evidence type="ECO:0000256" key="4">
    <source>
        <dbReference type="ARBA" id="ARBA00023136"/>
    </source>
</evidence>
<sequence>MQLISTVQDFLVQDSLVHGALGAVLADVLRVPLLHVSQLHVRAIEPLVAVIGVQLLAAVAVLLLKEAEGPLRRVLPFVVSLAVGVLLGTGVVHLLPEAVEALGNRPGVWTTLVATIVTLYAFERIFHVLAGVSAEPMQEFDPHHTDCEELHGHHSHAHGASRPATLLLGAVTHSFVDGASVAVAFAVDARIGWITALAIGLHEIPHRLGDFALLLHMGVHRSRAATLAIAAGGSSLLGWALVAWLGATPGSGLTLVPWLLPVSAGSFVYIALVDLLPEIGGERRLGAAIVEVLALALGLALAIALTRIPGA</sequence>
<dbReference type="AlphaFoldDB" id="A0A1H5UIX9"/>
<protein>
    <submittedName>
        <fullName evidence="6">Zinc and cadmium transporter</fullName>
    </submittedName>
</protein>
<dbReference type="RefSeq" id="WP_235011363.1">
    <property type="nucleotide sequence ID" value="NZ_FNVA01000001.1"/>
</dbReference>
<organism evidence="6 7">
    <name type="scientific">Bryocella elongata</name>
    <dbReference type="NCBI Taxonomy" id="863522"/>
    <lineage>
        <taxon>Bacteria</taxon>
        <taxon>Pseudomonadati</taxon>
        <taxon>Acidobacteriota</taxon>
        <taxon>Terriglobia</taxon>
        <taxon>Terriglobales</taxon>
        <taxon>Acidobacteriaceae</taxon>
        <taxon>Bryocella</taxon>
    </lineage>
</organism>
<gene>
    <name evidence="6" type="ORF">SAMN05421819_1048</name>
</gene>
<dbReference type="EMBL" id="FNVA01000001">
    <property type="protein sequence ID" value="SEF74979.1"/>
    <property type="molecule type" value="Genomic_DNA"/>
</dbReference>
<proteinExistence type="predicted"/>
<reference evidence="6 7" key="1">
    <citation type="submission" date="2016-10" db="EMBL/GenBank/DDBJ databases">
        <authorList>
            <person name="de Groot N.N."/>
        </authorList>
    </citation>
    <scope>NUCLEOTIDE SEQUENCE [LARGE SCALE GENOMIC DNA]</scope>
    <source>
        <strain evidence="6 7">DSM 22489</strain>
    </source>
</reference>
<accession>A0A1H5UIX9</accession>
<evidence type="ECO:0000256" key="1">
    <source>
        <dbReference type="ARBA" id="ARBA00004141"/>
    </source>
</evidence>
<evidence type="ECO:0000256" key="5">
    <source>
        <dbReference type="SAM" id="Phobius"/>
    </source>
</evidence>
<name>A0A1H5UIX9_9BACT</name>
<keyword evidence="4 5" id="KW-0472">Membrane</keyword>
<dbReference type="PANTHER" id="PTHR16950:SF16">
    <property type="entry name" value="ZINC TRANSPORTER ZIP13"/>
    <property type="match status" value="1"/>
</dbReference>
<feature type="transmembrane region" description="Helical" evidence="5">
    <location>
        <begin position="224"/>
        <end position="246"/>
    </location>
</feature>
<feature type="transmembrane region" description="Helical" evidence="5">
    <location>
        <begin position="288"/>
        <end position="308"/>
    </location>
</feature>
<evidence type="ECO:0000313" key="7">
    <source>
        <dbReference type="Proteomes" id="UP000236728"/>
    </source>
</evidence>
<keyword evidence="3 5" id="KW-1133">Transmembrane helix</keyword>
<evidence type="ECO:0000313" key="6">
    <source>
        <dbReference type="EMBL" id="SEF74979.1"/>
    </source>
</evidence>